<keyword evidence="2" id="KW-1185">Reference proteome</keyword>
<dbReference type="VEuPathDB" id="FungiDB:ASPGLDRAFT_1006157"/>
<evidence type="ECO:0000313" key="2">
    <source>
        <dbReference type="Proteomes" id="UP000184300"/>
    </source>
</evidence>
<proteinExistence type="predicted"/>
<name>A0A1L9VVK3_ASPGL</name>
<sequence>MEKERKKERGSLCVCVCVCVYVKKTEGKKFIILFGGYLCFGIKVSPRSNVSSPRNGYHGATSGPAWHIFQATVSKQGLRMGVGRQGKSHYAH</sequence>
<gene>
    <name evidence="1" type="ORF">ASPGLDRAFT_1006157</name>
</gene>
<reference evidence="2" key="1">
    <citation type="journal article" date="2017" name="Genome Biol.">
        <title>Comparative genomics reveals high biological diversity and specific adaptations in the industrially and medically important fungal genus Aspergillus.</title>
        <authorList>
            <person name="de Vries R.P."/>
            <person name="Riley R."/>
            <person name="Wiebenga A."/>
            <person name="Aguilar-Osorio G."/>
            <person name="Amillis S."/>
            <person name="Uchima C.A."/>
            <person name="Anderluh G."/>
            <person name="Asadollahi M."/>
            <person name="Askin M."/>
            <person name="Barry K."/>
            <person name="Battaglia E."/>
            <person name="Bayram O."/>
            <person name="Benocci T."/>
            <person name="Braus-Stromeyer S.A."/>
            <person name="Caldana C."/>
            <person name="Canovas D."/>
            <person name="Cerqueira G.C."/>
            <person name="Chen F."/>
            <person name="Chen W."/>
            <person name="Choi C."/>
            <person name="Clum A."/>
            <person name="Dos Santos R.A."/>
            <person name="Damasio A.R."/>
            <person name="Diallinas G."/>
            <person name="Emri T."/>
            <person name="Fekete E."/>
            <person name="Flipphi M."/>
            <person name="Freyberg S."/>
            <person name="Gallo A."/>
            <person name="Gournas C."/>
            <person name="Habgood R."/>
            <person name="Hainaut M."/>
            <person name="Harispe M.L."/>
            <person name="Henrissat B."/>
            <person name="Hilden K.S."/>
            <person name="Hope R."/>
            <person name="Hossain A."/>
            <person name="Karabika E."/>
            <person name="Karaffa L."/>
            <person name="Karanyi Z."/>
            <person name="Krasevec N."/>
            <person name="Kuo A."/>
            <person name="Kusch H."/>
            <person name="LaButti K."/>
            <person name="Lagendijk E.L."/>
            <person name="Lapidus A."/>
            <person name="Levasseur A."/>
            <person name="Lindquist E."/>
            <person name="Lipzen A."/>
            <person name="Logrieco A.F."/>
            <person name="MacCabe A."/>
            <person name="Maekelae M.R."/>
            <person name="Malavazi I."/>
            <person name="Melin P."/>
            <person name="Meyer V."/>
            <person name="Mielnichuk N."/>
            <person name="Miskei M."/>
            <person name="Molnar A.P."/>
            <person name="Mule G."/>
            <person name="Ngan C.Y."/>
            <person name="Orejas M."/>
            <person name="Orosz E."/>
            <person name="Ouedraogo J.P."/>
            <person name="Overkamp K.M."/>
            <person name="Park H.-S."/>
            <person name="Perrone G."/>
            <person name="Piumi F."/>
            <person name="Punt P.J."/>
            <person name="Ram A.F."/>
            <person name="Ramon A."/>
            <person name="Rauscher S."/>
            <person name="Record E."/>
            <person name="Riano-Pachon D.M."/>
            <person name="Robert V."/>
            <person name="Roehrig J."/>
            <person name="Ruller R."/>
            <person name="Salamov A."/>
            <person name="Salih N.S."/>
            <person name="Samson R.A."/>
            <person name="Sandor E."/>
            <person name="Sanguinetti M."/>
            <person name="Schuetze T."/>
            <person name="Sepcic K."/>
            <person name="Shelest E."/>
            <person name="Sherlock G."/>
            <person name="Sophianopoulou V."/>
            <person name="Squina F.M."/>
            <person name="Sun H."/>
            <person name="Susca A."/>
            <person name="Todd R.B."/>
            <person name="Tsang A."/>
            <person name="Unkles S.E."/>
            <person name="van de Wiele N."/>
            <person name="van Rossen-Uffink D."/>
            <person name="Oliveira J.V."/>
            <person name="Vesth T.C."/>
            <person name="Visser J."/>
            <person name="Yu J.-H."/>
            <person name="Zhou M."/>
            <person name="Andersen M.R."/>
            <person name="Archer D.B."/>
            <person name="Baker S.E."/>
            <person name="Benoit I."/>
            <person name="Brakhage A.A."/>
            <person name="Braus G.H."/>
            <person name="Fischer R."/>
            <person name="Frisvad J.C."/>
            <person name="Goldman G.H."/>
            <person name="Houbraken J."/>
            <person name="Oakley B."/>
            <person name="Pocsi I."/>
            <person name="Scazzocchio C."/>
            <person name="Seiboth B."/>
            <person name="vanKuyk P.A."/>
            <person name="Wortman J."/>
            <person name="Dyer P.S."/>
            <person name="Grigoriev I.V."/>
        </authorList>
    </citation>
    <scope>NUCLEOTIDE SEQUENCE [LARGE SCALE GENOMIC DNA]</scope>
    <source>
        <strain evidence="2">CBS 516.65</strain>
    </source>
</reference>
<dbReference type="EMBL" id="KV878890">
    <property type="protein sequence ID" value="OJJ87917.1"/>
    <property type="molecule type" value="Genomic_DNA"/>
</dbReference>
<accession>A0A1L9VVK3</accession>
<dbReference type="AlphaFoldDB" id="A0A1L9VVK3"/>
<dbReference type="Proteomes" id="UP000184300">
    <property type="component" value="Unassembled WGS sequence"/>
</dbReference>
<dbReference type="GeneID" id="34455664"/>
<dbReference type="RefSeq" id="XP_022404600.1">
    <property type="nucleotide sequence ID" value="XM_022539403.1"/>
</dbReference>
<evidence type="ECO:0000313" key="1">
    <source>
        <dbReference type="EMBL" id="OJJ87917.1"/>
    </source>
</evidence>
<organism evidence="1 2">
    <name type="scientific">Aspergillus glaucus CBS 516.65</name>
    <dbReference type="NCBI Taxonomy" id="1160497"/>
    <lineage>
        <taxon>Eukaryota</taxon>
        <taxon>Fungi</taxon>
        <taxon>Dikarya</taxon>
        <taxon>Ascomycota</taxon>
        <taxon>Pezizomycotina</taxon>
        <taxon>Eurotiomycetes</taxon>
        <taxon>Eurotiomycetidae</taxon>
        <taxon>Eurotiales</taxon>
        <taxon>Aspergillaceae</taxon>
        <taxon>Aspergillus</taxon>
        <taxon>Aspergillus subgen. Aspergillus</taxon>
    </lineage>
</organism>
<protein>
    <submittedName>
        <fullName evidence="1">Uncharacterized protein</fullName>
    </submittedName>
</protein>